<keyword evidence="4 5" id="KW-0520">NAD</keyword>
<gene>
    <name evidence="5" type="primary">cobB</name>
    <name evidence="9" type="ORF">MINT15_27960</name>
</gene>
<feature type="binding site" evidence="5">
    <location>
        <begin position="367"/>
        <end position="369"/>
    </location>
    <ligand>
        <name>NAD(+)</name>
        <dbReference type="ChEBI" id="CHEBI:57540"/>
    </ligand>
</feature>
<dbReference type="InterPro" id="IPR029035">
    <property type="entry name" value="DHS-like_NAD/FAD-binding_dom"/>
</dbReference>
<dbReference type="SUPFAM" id="SSF52467">
    <property type="entry name" value="DHS-like NAD/FAD-binding domain"/>
    <property type="match status" value="1"/>
</dbReference>
<dbReference type="Gene3D" id="3.40.50.1220">
    <property type="entry name" value="TPP-binding domain"/>
    <property type="match status" value="1"/>
</dbReference>
<feature type="region of interest" description="Disordered" evidence="7">
    <location>
        <begin position="77"/>
        <end position="103"/>
    </location>
</feature>
<reference evidence="9 10" key="1">
    <citation type="submission" date="2014-10" db="EMBL/GenBank/DDBJ databases">
        <title>Genome sequence of Micropolyspora internatus JCM3315.</title>
        <authorList>
            <person name="Shin S.-K."/>
            <person name="Yi H."/>
        </authorList>
    </citation>
    <scope>NUCLEOTIDE SEQUENCE [LARGE SCALE GENOMIC DNA]</scope>
    <source>
        <strain evidence="9 10">JCM 3315</strain>
    </source>
</reference>
<dbReference type="InterPro" id="IPR026590">
    <property type="entry name" value="Ssirtuin_cat_dom"/>
</dbReference>
<protein>
    <recommendedName>
        <fullName evidence="5">NAD-dependent protein deacetylase</fullName>
        <ecNumber evidence="5">2.3.1.286</ecNumber>
    </recommendedName>
    <alternativeName>
        <fullName evidence="5">Regulatory protein SIR2 homolog</fullName>
    </alternativeName>
</protein>
<feature type="region of interest" description="Disordered" evidence="7">
    <location>
        <begin position="1"/>
        <end position="42"/>
    </location>
</feature>
<evidence type="ECO:0000259" key="8">
    <source>
        <dbReference type="PROSITE" id="PS50305"/>
    </source>
</evidence>
<dbReference type="InterPro" id="IPR026587">
    <property type="entry name" value="Sirtuin_class_II"/>
</dbReference>
<comment type="caution">
    <text evidence="9">The sequence shown here is derived from an EMBL/GenBank/DDBJ whole genome shotgun (WGS) entry which is preliminary data.</text>
</comment>
<feature type="binding site" evidence="5">
    <location>
        <begin position="341"/>
        <end position="343"/>
    </location>
    <ligand>
        <name>NAD(+)</name>
        <dbReference type="ChEBI" id="CHEBI:57540"/>
    </ligand>
</feature>
<dbReference type="PROSITE" id="PS50305">
    <property type="entry name" value="SIRTUIN"/>
    <property type="match status" value="1"/>
</dbReference>
<dbReference type="GO" id="GO:0008270">
    <property type="term" value="F:zinc ion binding"/>
    <property type="evidence" value="ECO:0007669"/>
    <property type="project" value="UniProtKB-UniRule"/>
</dbReference>
<feature type="binding site" evidence="5 6">
    <location>
        <position position="303"/>
    </location>
    <ligand>
        <name>Zn(2+)</name>
        <dbReference type="ChEBI" id="CHEBI:29105"/>
    </ligand>
</feature>
<comment type="cofactor">
    <cofactor evidence="5">
        <name>Zn(2+)</name>
        <dbReference type="ChEBI" id="CHEBI:29105"/>
    </cofactor>
    <text evidence="5">Binds 1 zinc ion per subunit.</text>
</comment>
<feature type="binding site" evidence="5">
    <location>
        <begin position="223"/>
        <end position="226"/>
    </location>
    <ligand>
        <name>NAD(+)</name>
        <dbReference type="ChEBI" id="CHEBI:57540"/>
    </ligand>
</feature>
<evidence type="ECO:0000256" key="6">
    <source>
        <dbReference type="PROSITE-ProRule" id="PRU00236"/>
    </source>
</evidence>
<proteinExistence type="inferred from homology"/>
<accession>A0A837D858</accession>
<keyword evidence="5" id="KW-0963">Cytoplasm</keyword>
<dbReference type="InterPro" id="IPR003000">
    <property type="entry name" value="Sirtuin"/>
</dbReference>
<dbReference type="InterPro" id="IPR026591">
    <property type="entry name" value="Sirtuin_cat_small_dom_sf"/>
</dbReference>
<feature type="binding site" evidence="5">
    <location>
        <begin position="145"/>
        <end position="165"/>
    </location>
    <ligand>
        <name>NAD(+)</name>
        <dbReference type="ChEBI" id="CHEBI:57540"/>
    </ligand>
</feature>
<sequence length="416" mass="44568">MIARPAEVTSTRLPDEAESATDVRGATDRSPAVRRPGYSLHGGELDQVAAGVVEDGGDHRHHVGHVLDEPNRIATDRSTKAGRRRTVTRGTGTERPGARGNSSYAGLVRMRPTVSWTPTVSAPRTTDLAEVVRVVGGRGVVVLSGAGLSTESGIPDYRGAGGTLRRHSPMTYQEFVGSEAARQRYWARSHVGWPVVAQARPNVGHRAVAALQRDGYVFGVITQNVDGLHQAAGATAVIELHGSLSRVVCLECGQLSSRRFLDRRLREANPTFRAEATRLNPDGDVDLPEGVVREFRTVSCHACGTGVLKPDVVFFGENVPRPRVEECYRLVDDAKALLVLGSSLAVMSGLRFVRHAAKAGKPVLIVNKGETRGDPHALVRVDRTLGPALAELADRLGCPLSEPAGNGSRIQRAVRG</sequence>
<evidence type="ECO:0000256" key="2">
    <source>
        <dbReference type="ARBA" id="ARBA00022723"/>
    </source>
</evidence>
<dbReference type="EC" id="2.3.1.286" evidence="5"/>
<dbReference type="PANTHER" id="PTHR11085">
    <property type="entry name" value="NAD-DEPENDENT PROTEIN DEACYLASE SIRTUIN-5, MITOCHONDRIAL-RELATED"/>
    <property type="match status" value="1"/>
</dbReference>
<comment type="subcellular location">
    <subcellularLocation>
        <location evidence="5">Cytoplasm</location>
    </subcellularLocation>
</comment>
<organism evidence="9 10">
    <name type="scientific">Saccharomonospora viridis</name>
    <dbReference type="NCBI Taxonomy" id="1852"/>
    <lineage>
        <taxon>Bacteria</taxon>
        <taxon>Bacillati</taxon>
        <taxon>Actinomycetota</taxon>
        <taxon>Actinomycetes</taxon>
        <taxon>Pseudonocardiales</taxon>
        <taxon>Pseudonocardiaceae</taxon>
        <taxon>Saccharomonospora</taxon>
    </lineage>
</organism>
<dbReference type="AlphaFoldDB" id="A0A837D858"/>
<keyword evidence="3 5" id="KW-0862">Zinc</keyword>
<evidence type="ECO:0000256" key="5">
    <source>
        <dbReference type="HAMAP-Rule" id="MF_01967"/>
    </source>
</evidence>
<dbReference type="EMBL" id="JRZE01000006">
    <property type="protein sequence ID" value="KHF42594.1"/>
    <property type="molecule type" value="Genomic_DNA"/>
</dbReference>
<dbReference type="Proteomes" id="UP000030848">
    <property type="component" value="Unassembled WGS sequence"/>
</dbReference>
<feature type="binding site" evidence="5 6">
    <location>
        <position position="249"/>
    </location>
    <ligand>
        <name>Zn(2+)</name>
        <dbReference type="ChEBI" id="CHEBI:29105"/>
    </ligand>
</feature>
<feature type="binding site" evidence="5">
    <location>
        <position position="385"/>
    </location>
    <ligand>
        <name>NAD(+)</name>
        <dbReference type="ChEBI" id="CHEBI:57540"/>
    </ligand>
</feature>
<name>A0A837D858_9PSEU</name>
<evidence type="ECO:0000313" key="10">
    <source>
        <dbReference type="Proteomes" id="UP000030848"/>
    </source>
</evidence>
<evidence type="ECO:0000256" key="4">
    <source>
        <dbReference type="ARBA" id="ARBA00023027"/>
    </source>
</evidence>
<dbReference type="NCBIfam" id="NF003738">
    <property type="entry name" value="PRK05333.1"/>
    <property type="match status" value="1"/>
</dbReference>
<feature type="binding site" evidence="5 6">
    <location>
        <position position="252"/>
    </location>
    <ligand>
        <name>Zn(2+)</name>
        <dbReference type="ChEBI" id="CHEBI:29105"/>
    </ligand>
</feature>
<dbReference type="Pfam" id="PF02146">
    <property type="entry name" value="SIR2"/>
    <property type="match status" value="1"/>
</dbReference>
<dbReference type="GO" id="GO:0070403">
    <property type="term" value="F:NAD+ binding"/>
    <property type="evidence" value="ECO:0007669"/>
    <property type="project" value="UniProtKB-UniRule"/>
</dbReference>
<comment type="catalytic activity">
    <reaction evidence="5">
        <text>N(6)-acetyl-L-lysyl-[protein] + NAD(+) + H2O = 2''-O-acetyl-ADP-D-ribose + nicotinamide + L-lysyl-[protein]</text>
        <dbReference type="Rhea" id="RHEA:43636"/>
        <dbReference type="Rhea" id="RHEA-COMP:9752"/>
        <dbReference type="Rhea" id="RHEA-COMP:10731"/>
        <dbReference type="ChEBI" id="CHEBI:15377"/>
        <dbReference type="ChEBI" id="CHEBI:17154"/>
        <dbReference type="ChEBI" id="CHEBI:29969"/>
        <dbReference type="ChEBI" id="CHEBI:57540"/>
        <dbReference type="ChEBI" id="CHEBI:61930"/>
        <dbReference type="ChEBI" id="CHEBI:83767"/>
        <dbReference type="EC" id="2.3.1.286"/>
    </reaction>
</comment>
<keyword evidence="1 5" id="KW-0808">Transferase</keyword>
<evidence type="ECO:0000256" key="3">
    <source>
        <dbReference type="ARBA" id="ARBA00022833"/>
    </source>
</evidence>
<keyword evidence="2 5" id="KW-0479">Metal-binding</keyword>
<feature type="domain" description="Deacetylase sirtuin-type" evidence="8">
    <location>
        <begin position="121"/>
        <end position="399"/>
    </location>
</feature>
<dbReference type="HAMAP" id="MF_01967">
    <property type="entry name" value="Sirtuin_ClassII"/>
    <property type="match status" value="1"/>
</dbReference>
<evidence type="ECO:0000313" key="9">
    <source>
        <dbReference type="EMBL" id="KHF42594.1"/>
    </source>
</evidence>
<dbReference type="GO" id="GO:0017136">
    <property type="term" value="F:histone deacetylase activity, NAD-dependent"/>
    <property type="evidence" value="ECO:0007669"/>
    <property type="project" value="TreeGrafter"/>
</dbReference>
<dbReference type="GO" id="GO:0005737">
    <property type="term" value="C:cytoplasm"/>
    <property type="evidence" value="ECO:0007669"/>
    <property type="project" value="UniProtKB-SubCell"/>
</dbReference>
<evidence type="ECO:0000256" key="1">
    <source>
        <dbReference type="ARBA" id="ARBA00022679"/>
    </source>
</evidence>
<comment type="similarity">
    <text evidence="5">Belongs to the sirtuin family. Class II subfamily.</text>
</comment>
<comment type="function">
    <text evidence="5">NAD-dependent protein deacetylase which modulates the activities of several enzymes which are inactive in their acetylated form.</text>
</comment>
<dbReference type="InterPro" id="IPR050134">
    <property type="entry name" value="NAD-dep_sirtuin_deacylases"/>
</dbReference>
<evidence type="ECO:0000256" key="7">
    <source>
        <dbReference type="SAM" id="MobiDB-lite"/>
    </source>
</evidence>
<feature type="binding site" evidence="5 6">
    <location>
        <position position="300"/>
    </location>
    <ligand>
        <name>Zn(2+)</name>
        <dbReference type="ChEBI" id="CHEBI:29105"/>
    </ligand>
</feature>
<dbReference type="Gene3D" id="3.30.1600.10">
    <property type="entry name" value="SIR2/SIRT2 'Small Domain"/>
    <property type="match status" value="1"/>
</dbReference>
<dbReference type="PANTHER" id="PTHR11085:SF10">
    <property type="entry name" value="NAD-DEPENDENT PROTEIN DEACYLASE SIRTUIN-5, MITOCHONDRIAL-RELATED"/>
    <property type="match status" value="1"/>
</dbReference>
<feature type="active site" description="Proton acceptor" evidence="5 6">
    <location>
        <position position="241"/>
    </location>
</feature>